<gene>
    <name evidence="3" type="ORF">CRV08_03170</name>
</gene>
<reference evidence="3 4" key="1">
    <citation type="submission" date="2017-10" db="EMBL/GenBank/DDBJ databases">
        <title>Genomics of the genus Arcobacter.</title>
        <authorList>
            <person name="Perez-Cataluna A."/>
            <person name="Figueras M.J."/>
        </authorList>
    </citation>
    <scope>NUCLEOTIDE SEQUENCE [LARGE SCALE GENOMIC DNA]</scope>
    <source>
        <strain evidence="3 4">CECT 8993</strain>
    </source>
</reference>
<dbReference type="SUPFAM" id="SSF53335">
    <property type="entry name" value="S-adenosyl-L-methionine-dependent methyltransferases"/>
    <property type="match status" value="1"/>
</dbReference>
<dbReference type="AlphaFoldDB" id="A0A4Q0YGH7"/>
<dbReference type="CDD" id="cd02440">
    <property type="entry name" value="AdoMet_MTases"/>
    <property type="match status" value="1"/>
</dbReference>
<dbReference type="PANTHER" id="PTHR43861">
    <property type="entry name" value="TRANS-ACONITATE 2-METHYLTRANSFERASE-RELATED"/>
    <property type="match status" value="1"/>
</dbReference>
<accession>A0A4Q0YGH7</accession>
<dbReference type="RefSeq" id="WP_128978984.1">
    <property type="nucleotide sequence ID" value="NZ_PDKJ01000002.1"/>
</dbReference>
<evidence type="ECO:0000256" key="1">
    <source>
        <dbReference type="ARBA" id="ARBA00022679"/>
    </source>
</evidence>
<dbReference type="Gene3D" id="3.40.50.150">
    <property type="entry name" value="Vaccinia Virus protein VP39"/>
    <property type="match status" value="1"/>
</dbReference>
<evidence type="ECO:0000259" key="2">
    <source>
        <dbReference type="Pfam" id="PF13649"/>
    </source>
</evidence>
<keyword evidence="1" id="KW-0808">Transferase</keyword>
<comment type="caution">
    <text evidence="3">The sequence shown here is derived from an EMBL/GenBank/DDBJ whole genome shotgun (WGS) entry which is preliminary data.</text>
</comment>
<feature type="domain" description="Methyltransferase" evidence="2">
    <location>
        <begin position="43"/>
        <end position="125"/>
    </location>
</feature>
<organism evidence="3 4">
    <name type="scientific">Halarcobacter ebronensis</name>
    <dbReference type="NCBI Taxonomy" id="1462615"/>
    <lineage>
        <taxon>Bacteria</taxon>
        <taxon>Pseudomonadati</taxon>
        <taxon>Campylobacterota</taxon>
        <taxon>Epsilonproteobacteria</taxon>
        <taxon>Campylobacterales</taxon>
        <taxon>Arcobacteraceae</taxon>
        <taxon>Halarcobacter</taxon>
    </lineage>
</organism>
<sequence>MEQFWDFKSKNYPTPMEEEGLVTPTKVLAKVKEFGVDFSNKSVLDIGCGTGLYSSIISKDASSILGVDLSSGMLGRFKEYIDKYAIDNIRLLKEDFKKFNTNEQYDIVLSAMTPAISSVDDLHTMMNLSKKSCIFVSFSKDRYSPIMDDIMKLLGCEFEDGVNKFNKTKEYLNSLGYETKEEFFEHNWTQEGSIEEIAKDVVEHLKLKDMEISIEEAIEFLRPYEKDGKVVRETFSSIGVLVWDIA</sequence>
<dbReference type="Pfam" id="PF13649">
    <property type="entry name" value="Methyltransf_25"/>
    <property type="match status" value="1"/>
</dbReference>
<proteinExistence type="predicted"/>
<dbReference type="InterPro" id="IPR029063">
    <property type="entry name" value="SAM-dependent_MTases_sf"/>
</dbReference>
<evidence type="ECO:0000313" key="4">
    <source>
        <dbReference type="Proteomes" id="UP000290172"/>
    </source>
</evidence>
<dbReference type="EMBL" id="PDKJ01000002">
    <property type="protein sequence ID" value="RXJ69720.1"/>
    <property type="molecule type" value="Genomic_DNA"/>
</dbReference>
<evidence type="ECO:0000313" key="3">
    <source>
        <dbReference type="EMBL" id="RXJ69720.1"/>
    </source>
</evidence>
<name>A0A4Q0YGH7_9BACT</name>
<dbReference type="Proteomes" id="UP000290172">
    <property type="component" value="Unassembled WGS sequence"/>
</dbReference>
<dbReference type="PANTHER" id="PTHR43861:SF3">
    <property type="entry name" value="PUTATIVE (AFU_ORTHOLOGUE AFUA_2G14390)-RELATED"/>
    <property type="match status" value="1"/>
</dbReference>
<dbReference type="GO" id="GO:0016740">
    <property type="term" value="F:transferase activity"/>
    <property type="evidence" value="ECO:0007669"/>
    <property type="project" value="UniProtKB-KW"/>
</dbReference>
<dbReference type="InterPro" id="IPR041698">
    <property type="entry name" value="Methyltransf_25"/>
</dbReference>
<protein>
    <recommendedName>
        <fullName evidence="2">Methyltransferase domain-containing protein</fullName>
    </recommendedName>
</protein>